<reference evidence="1" key="1">
    <citation type="journal article" date="2022" name="Front. Genet.">
        <title>Chromosome-Scale Assembly of the Dendrobium nobile Genome Provides Insights Into the Molecular Mechanism of the Biosynthesis of the Medicinal Active Ingredient of Dendrobium.</title>
        <authorList>
            <person name="Xu Q."/>
            <person name="Niu S.-C."/>
            <person name="Li K.-L."/>
            <person name="Zheng P.-J."/>
            <person name="Zhang X.-J."/>
            <person name="Jia Y."/>
            <person name="Liu Y."/>
            <person name="Niu Y.-X."/>
            <person name="Yu L.-H."/>
            <person name="Chen D.-F."/>
            <person name="Zhang G.-Q."/>
        </authorList>
    </citation>
    <scope>NUCLEOTIDE SEQUENCE</scope>
    <source>
        <tissue evidence="1">Leaf</tissue>
    </source>
</reference>
<proteinExistence type="predicted"/>
<dbReference type="AlphaFoldDB" id="A0A8T3C6T0"/>
<keyword evidence="2" id="KW-1185">Reference proteome</keyword>
<dbReference type="Proteomes" id="UP000829196">
    <property type="component" value="Unassembled WGS sequence"/>
</dbReference>
<protein>
    <submittedName>
        <fullName evidence="1">Uncharacterized protein</fullName>
    </submittedName>
</protein>
<comment type="caution">
    <text evidence="1">The sequence shown here is derived from an EMBL/GenBank/DDBJ whole genome shotgun (WGS) entry which is preliminary data.</text>
</comment>
<dbReference type="EMBL" id="JAGYWB010000002">
    <property type="protein sequence ID" value="KAI0528717.1"/>
    <property type="molecule type" value="Genomic_DNA"/>
</dbReference>
<organism evidence="1 2">
    <name type="scientific">Dendrobium nobile</name>
    <name type="common">Orchid</name>
    <dbReference type="NCBI Taxonomy" id="94219"/>
    <lineage>
        <taxon>Eukaryota</taxon>
        <taxon>Viridiplantae</taxon>
        <taxon>Streptophyta</taxon>
        <taxon>Embryophyta</taxon>
        <taxon>Tracheophyta</taxon>
        <taxon>Spermatophyta</taxon>
        <taxon>Magnoliopsida</taxon>
        <taxon>Liliopsida</taxon>
        <taxon>Asparagales</taxon>
        <taxon>Orchidaceae</taxon>
        <taxon>Epidendroideae</taxon>
        <taxon>Malaxideae</taxon>
        <taxon>Dendrobiinae</taxon>
        <taxon>Dendrobium</taxon>
    </lineage>
</organism>
<gene>
    <name evidence="1" type="ORF">KFK09_001259</name>
</gene>
<evidence type="ECO:0000313" key="2">
    <source>
        <dbReference type="Proteomes" id="UP000829196"/>
    </source>
</evidence>
<sequence>MGRLNGASVSLVPNARERLPFFFSDPLLWTNITRKKQEKSAFCCSRDALLRNPNVEISSVCSVSTKNPSECFSKTSIAGDQGAK</sequence>
<accession>A0A8T3C6T0</accession>
<name>A0A8T3C6T0_DENNO</name>
<evidence type="ECO:0000313" key="1">
    <source>
        <dbReference type="EMBL" id="KAI0528717.1"/>
    </source>
</evidence>